<organism evidence="9 10">
    <name type="scientific">Hoyosella rhizosphaerae</name>
    <dbReference type="NCBI Taxonomy" id="1755582"/>
    <lineage>
        <taxon>Bacteria</taxon>
        <taxon>Bacillati</taxon>
        <taxon>Actinomycetota</taxon>
        <taxon>Actinomycetes</taxon>
        <taxon>Mycobacteriales</taxon>
        <taxon>Hoyosellaceae</taxon>
        <taxon>Hoyosella</taxon>
    </lineage>
</organism>
<evidence type="ECO:0000256" key="6">
    <source>
        <dbReference type="ARBA" id="ARBA00023136"/>
    </source>
</evidence>
<evidence type="ECO:0000256" key="1">
    <source>
        <dbReference type="ARBA" id="ARBA00004651"/>
    </source>
</evidence>
<feature type="transmembrane region" description="Helical" evidence="7">
    <location>
        <begin position="132"/>
        <end position="151"/>
    </location>
</feature>
<evidence type="ECO:0000313" key="9">
    <source>
        <dbReference type="EMBL" id="GGC64903.1"/>
    </source>
</evidence>
<evidence type="ECO:0000256" key="4">
    <source>
        <dbReference type="ARBA" id="ARBA00022692"/>
    </source>
</evidence>
<dbReference type="NCBIfam" id="TIGR03920">
    <property type="entry name" value="T7SS_EccD"/>
    <property type="match status" value="1"/>
</dbReference>
<evidence type="ECO:0000313" key="10">
    <source>
        <dbReference type="Proteomes" id="UP000641514"/>
    </source>
</evidence>
<keyword evidence="3" id="KW-1003">Cell membrane</keyword>
<accession>A0A916U9P4</accession>
<feature type="domain" description="EccD-like transmembrane" evidence="8">
    <location>
        <begin position="136"/>
        <end position="483"/>
    </location>
</feature>
<feature type="transmembrane region" description="Helical" evidence="7">
    <location>
        <begin position="184"/>
        <end position="205"/>
    </location>
</feature>
<dbReference type="RefSeq" id="WP_188673187.1">
    <property type="nucleotide sequence ID" value="NZ_BMJH01000002.1"/>
</dbReference>
<feature type="transmembrane region" description="Helical" evidence="7">
    <location>
        <begin position="241"/>
        <end position="261"/>
    </location>
</feature>
<sequence>MDHTTGELSQNADTQALCHVCVVGSTRQVDLALPETVPLVLLIPRLVEIIYSEKSQGANDPNSGWSLSRIGDDPLDLNHSLSRLGIKNGELLLLSPIEQTPPGALVDDVIDAVASYSPNKTENWSSGRSLPLTNLFMIAAALIAAATLIGATAGTHLALAGVALMSIPALIVVASVYARTRSDWAATVMILTTIPLTAGITAQLVPGAFGGPHVLIVAAYALCLTAITARVIPTTAHVHATVGALAATIVVGAALTIGVGFEPSQLALGIILISPFAVSAAPRIAVAITRLPLPPVPSPGSSLALADIAPDTAHGSSNPYAPAKYIRDRTAITHKHLDGILTAVMLLASVSAAYVAWNLHTSESQPETLATVFLTGCVAIALLLRGRGIARTVPSLIVSSGGAAVALSTLIAAELAPHIPAWVALTIALGALAGAVIVGVVIPGGNYSPLQYRLVELTEYLALALVVPFGLWALDLYSYVRGM</sequence>
<keyword evidence="6 7" id="KW-0472">Membrane</keyword>
<dbReference type="InterPro" id="IPR044049">
    <property type="entry name" value="EccD_transm"/>
</dbReference>
<dbReference type="Pfam" id="PF19053">
    <property type="entry name" value="EccD"/>
    <property type="match status" value="1"/>
</dbReference>
<keyword evidence="10" id="KW-1185">Reference proteome</keyword>
<dbReference type="PIRSF" id="PIRSF017804">
    <property type="entry name" value="Secretion_EccD1"/>
    <property type="match status" value="1"/>
</dbReference>
<dbReference type="InterPro" id="IPR024962">
    <property type="entry name" value="YukD-like"/>
</dbReference>
<feature type="transmembrane region" description="Helical" evidence="7">
    <location>
        <begin position="211"/>
        <end position="229"/>
    </location>
</feature>
<feature type="transmembrane region" description="Helical" evidence="7">
    <location>
        <begin position="393"/>
        <end position="413"/>
    </location>
</feature>
<dbReference type="InterPro" id="IPR006707">
    <property type="entry name" value="T7SS_EccD"/>
</dbReference>
<dbReference type="Pfam" id="PF08817">
    <property type="entry name" value="YukD"/>
    <property type="match status" value="1"/>
</dbReference>
<keyword evidence="4 7" id="KW-0812">Transmembrane</keyword>
<feature type="transmembrane region" description="Helical" evidence="7">
    <location>
        <begin position="267"/>
        <end position="286"/>
    </location>
</feature>
<dbReference type="Gene3D" id="3.10.20.90">
    <property type="entry name" value="Phosphatidylinositol 3-kinase Catalytic Subunit, Chain A, domain 1"/>
    <property type="match status" value="1"/>
</dbReference>
<feature type="transmembrane region" description="Helical" evidence="7">
    <location>
        <begin position="337"/>
        <end position="357"/>
    </location>
</feature>
<proteinExistence type="inferred from homology"/>
<keyword evidence="5 7" id="KW-1133">Transmembrane helix</keyword>
<feature type="transmembrane region" description="Helical" evidence="7">
    <location>
        <begin position="369"/>
        <end position="386"/>
    </location>
</feature>
<evidence type="ECO:0000259" key="8">
    <source>
        <dbReference type="Pfam" id="PF19053"/>
    </source>
</evidence>
<evidence type="ECO:0000256" key="2">
    <source>
        <dbReference type="ARBA" id="ARBA00006162"/>
    </source>
</evidence>
<dbReference type="GO" id="GO:0005886">
    <property type="term" value="C:plasma membrane"/>
    <property type="evidence" value="ECO:0007669"/>
    <property type="project" value="UniProtKB-SubCell"/>
</dbReference>
<evidence type="ECO:0000256" key="7">
    <source>
        <dbReference type="SAM" id="Phobius"/>
    </source>
</evidence>
<reference evidence="9" key="1">
    <citation type="journal article" date="2014" name="Int. J. Syst. Evol. Microbiol.">
        <title>Complete genome sequence of Corynebacterium casei LMG S-19264T (=DSM 44701T), isolated from a smear-ripened cheese.</title>
        <authorList>
            <consortium name="US DOE Joint Genome Institute (JGI-PGF)"/>
            <person name="Walter F."/>
            <person name="Albersmeier A."/>
            <person name="Kalinowski J."/>
            <person name="Ruckert C."/>
        </authorList>
    </citation>
    <scope>NUCLEOTIDE SEQUENCE</scope>
    <source>
        <strain evidence="9">CGMCC 1.15478</strain>
    </source>
</reference>
<gene>
    <name evidence="9" type="ORF">GCM10011410_16760</name>
</gene>
<comment type="subcellular location">
    <subcellularLocation>
        <location evidence="1">Cell membrane</location>
        <topology evidence="1">Multi-pass membrane protein</topology>
    </subcellularLocation>
</comment>
<dbReference type="Proteomes" id="UP000641514">
    <property type="component" value="Unassembled WGS sequence"/>
</dbReference>
<feature type="transmembrane region" description="Helical" evidence="7">
    <location>
        <begin position="454"/>
        <end position="474"/>
    </location>
</feature>
<comment type="caution">
    <text evidence="9">The sequence shown here is derived from an EMBL/GenBank/DDBJ whole genome shotgun (WGS) entry which is preliminary data.</text>
</comment>
<evidence type="ECO:0000256" key="3">
    <source>
        <dbReference type="ARBA" id="ARBA00022475"/>
    </source>
</evidence>
<name>A0A916U9P4_9ACTN</name>
<feature type="transmembrane region" description="Helical" evidence="7">
    <location>
        <begin position="419"/>
        <end position="442"/>
    </location>
</feature>
<reference evidence="9" key="2">
    <citation type="submission" date="2020-09" db="EMBL/GenBank/DDBJ databases">
        <authorList>
            <person name="Sun Q."/>
            <person name="Zhou Y."/>
        </authorList>
    </citation>
    <scope>NUCLEOTIDE SEQUENCE</scope>
    <source>
        <strain evidence="9">CGMCC 1.15478</strain>
    </source>
</reference>
<dbReference type="EMBL" id="BMJH01000002">
    <property type="protein sequence ID" value="GGC64903.1"/>
    <property type="molecule type" value="Genomic_DNA"/>
</dbReference>
<feature type="transmembrane region" description="Helical" evidence="7">
    <location>
        <begin position="157"/>
        <end position="177"/>
    </location>
</feature>
<evidence type="ECO:0000256" key="5">
    <source>
        <dbReference type="ARBA" id="ARBA00022989"/>
    </source>
</evidence>
<dbReference type="AlphaFoldDB" id="A0A916U9P4"/>
<protein>
    <recommendedName>
        <fullName evidence="8">EccD-like transmembrane domain-containing protein</fullName>
    </recommendedName>
</protein>
<comment type="similarity">
    <text evidence="2">Belongs to the EccD/Snm4 family.</text>
</comment>